<dbReference type="InterPro" id="IPR006520">
    <property type="entry name" value="Dit_BPSPP_N"/>
</dbReference>
<dbReference type="EMBL" id="QVEP01000004">
    <property type="protein sequence ID" value="RGB81711.1"/>
    <property type="molecule type" value="Genomic_DNA"/>
</dbReference>
<gene>
    <name evidence="2" type="ORF">DW070_02730</name>
</gene>
<sequence>MYDFIDVNEYQSGSTLPSEALMINGEYIEDQIPGYRTLYVKGREMLNKAVTTQTVESRDGADFRYSRYPERTITVGYVLEAADNAAFRAAFNQLNTILSVDQSLLVFADESDKFFRGTLSGIEDVTPGRNTVRGEFSFICSDPFKYSLQEYEASPNEDDGTTFVIDYKGTYKSFPTLEATIDDGDCGYIAFLNDNAHIIQLGDPEETEGESFPASQTLFNQSFTSWNASAASGWGQNSGDVAGSSAWVQVGSVKTMAAGAINILTAGNYGSGSQWHGPTITRVLPADASGVVGSANFRMQWKQLMSIGTSKTAGNERGIFQMMLINTDSNLHKIVAGVSIMKSAGGTKATKRIYVGNSVYATNIDLSYHNGSFGWTIVNKNGQNFVPVRTCSIEKKGSTITFNIAGIKQSYTDPSWENLKVHQVTIAFGQYGSQPALFTNGLYYAKFIADNCTTWQDIPNKFSAGDTITANCSNADICLNGLPSPELGALGNEYEDFYLSPGPNQIHCVWSDWAKSKPTFKLRYREVYL</sequence>
<accession>A0A3E2TS69</accession>
<feature type="domain" description="Siphovirus-type tail component RIFT-related" evidence="1">
    <location>
        <begin position="28"/>
        <end position="140"/>
    </location>
</feature>
<dbReference type="AlphaFoldDB" id="A0A3E2TS69"/>
<reference evidence="2 3" key="1">
    <citation type="submission" date="2018-08" db="EMBL/GenBank/DDBJ databases">
        <title>A genome reference for cultivated species of the human gut microbiota.</title>
        <authorList>
            <person name="Zou Y."/>
            <person name="Xue W."/>
            <person name="Luo G."/>
        </authorList>
    </citation>
    <scope>NUCLEOTIDE SEQUENCE [LARGE SCALE GENOMIC DNA]</scope>
    <source>
        <strain evidence="2 3">AF45-17</strain>
    </source>
</reference>
<protein>
    <submittedName>
        <fullName evidence="2">Phage tail family protein</fullName>
    </submittedName>
</protein>
<evidence type="ECO:0000259" key="1">
    <source>
        <dbReference type="Pfam" id="PF05709"/>
    </source>
</evidence>
<organism evidence="2 3">
    <name type="scientific">Coprococcus catus</name>
    <dbReference type="NCBI Taxonomy" id="116085"/>
    <lineage>
        <taxon>Bacteria</taxon>
        <taxon>Bacillati</taxon>
        <taxon>Bacillota</taxon>
        <taxon>Clostridia</taxon>
        <taxon>Lachnospirales</taxon>
        <taxon>Lachnospiraceae</taxon>
        <taxon>Coprococcus</taxon>
    </lineage>
</organism>
<dbReference type="InterPro" id="IPR008841">
    <property type="entry name" value="Siphovirus-type_tail_N"/>
</dbReference>
<evidence type="ECO:0000313" key="3">
    <source>
        <dbReference type="Proteomes" id="UP000260773"/>
    </source>
</evidence>
<proteinExistence type="predicted"/>
<dbReference type="NCBIfam" id="TIGR01633">
    <property type="entry name" value="phi3626_gp14_N"/>
    <property type="match status" value="1"/>
</dbReference>
<dbReference type="Pfam" id="PF05709">
    <property type="entry name" value="Sipho_tail"/>
    <property type="match status" value="1"/>
</dbReference>
<dbReference type="Gene3D" id="2.40.30.200">
    <property type="match status" value="1"/>
</dbReference>
<dbReference type="Proteomes" id="UP000260773">
    <property type="component" value="Unassembled WGS sequence"/>
</dbReference>
<evidence type="ECO:0000313" key="2">
    <source>
        <dbReference type="EMBL" id="RGB81711.1"/>
    </source>
</evidence>
<comment type="caution">
    <text evidence="2">The sequence shown here is derived from an EMBL/GenBank/DDBJ whole genome shotgun (WGS) entry which is preliminary data.</text>
</comment>
<name>A0A3E2TS69_9FIRM</name>